<proteinExistence type="inferred from homology"/>
<evidence type="ECO:0000256" key="10">
    <source>
        <dbReference type="PROSITE-ProRule" id="PRU00779"/>
    </source>
</evidence>
<comment type="caution">
    <text evidence="10">Lacks conserved residue(s) required for the propagation of feature annotation.</text>
</comment>
<dbReference type="Gene3D" id="2.60.120.260">
    <property type="entry name" value="Galactose-binding domain-like"/>
    <property type="match status" value="2"/>
</dbReference>
<evidence type="ECO:0000256" key="5">
    <source>
        <dbReference type="ARBA" id="ARBA00022734"/>
    </source>
</evidence>
<dbReference type="InterPro" id="IPR004043">
    <property type="entry name" value="LCCL"/>
</dbReference>
<organism>
    <name type="scientific">Branchiostoma floridae</name>
    <name type="common">Florida lancelet</name>
    <name type="synonym">Amphioxus</name>
    <dbReference type="NCBI Taxonomy" id="7739"/>
    <lineage>
        <taxon>Eukaryota</taxon>
        <taxon>Metazoa</taxon>
        <taxon>Chordata</taxon>
        <taxon>Cephalochordata</taxon>
        <taxon>Leptocardii</taxon>
        <taxon>Amphioxiformes</taxon>
        <taxon>Branchiostomatidae</taxon>
        <taxon>Branchiostoma</taxon>
    </lineage>
</organism>
<dbReference type="PROSITE" id="PS50820">
    <property type="entry name" value="LCCL"/>
    <property type="match status" value="1"/>
</dbReference>
<keyword evidence="7" id="KW-0654">Proteoglycan</keyword>
<dbReference type="SUPFAM" id="SSF69848">
    <property type="entry name" value="LCCL domain"/>
    <property type="match status" value="1"/>
</dbReference>
<name>C3ZGP4_BRAFL</name>
<dbReference type="InterPro" id="IPR016186">
    <property type="entry name" value="C-type_lectin-like/link_sf"/>
</dbReference>
<dbReference type="InterPro" id="IPR006585">
    <property type="entry name" value="FTP1"/>
</dbReference>
<dbReference type="GO" id="GO:0046872">
    <property type="term" value="F:metal ion binding"/>
    <property type="evidence" value="ECO:0007669"/>
    <property type="project" value="UniProtKB-KW"/>
</dbReference>
<dbReference type="Pfam" id="PF03815">
    <property type="entry name" value="LCCL"/>
    <property type="match status" value="1"/>
</dbReference>
<feature type="domain" description="Fibronectin type-III" evidence="15">
    <location>
        <begin position="1345"/>
        <end position="1438"/>
    </location>
</feature>
<evidence type="ECO:0000259" key="15">
    <source>
        <dbReference type="PROSITE" id="PS50853"/>
    </source>
</evidence>
<dbReference type="EMBL" id="GG666620">
    <property type="protein sequence ID" value="EEN48270.1"/>
    <property type="molecule type" value="Genomic_DNA"/>
</dbReference>
<dbReference type="PROSITE" id="PS50963">
    <property type="entry name" value="LINK_2"/>
    <property type="match status" value="1"/>
</dbReference>
<keyword evidence="8 10" id="KW-1015">Disulfide bond</keyword>
<dbReference type="PROSITE" id="PS50041">
    <property type="entry name" value="C_TYPE_LECTIN_2"/>
    <property type="match status" value="2"/>
</dbReference>
<evidence type="ECO:0000256" key="6">
    <source>
        <dbReference type="ARBA" id="ARBA00022837"/>
    </source>
</evidence>
<dbReference type="PANTHER" id="PTHR45713:SF6">
    <property type="entry name" value="F5_8 TYPE C DOMAIN-CONTAINING PROTEIN"/>
    <property type="match status" value="1"/>
</dbReference>
<dbReference type="InterPro" id="IPR008979">
    <property type="entry name" value="Galactose-bd-like_sf"/>
</dbReference>
<dbReference type="InterPro" id="IPR035992">
    <property type="entry name" value="Ricin_B-like_lectins"/>
</dbReference>
<dbReference type="Gene3D" id="2.170.130.20">
    <property type="entry name" value="LCCL-like domain"/>
    <property type="match status" value="1"/>
</dbReference>
<dbReference type="InterPro" id="IPR003961">
    <property type="entry name" value="FN3_dom"/>
</dbReference>
<dbReference type="Pfam" id="PF22633">
    <property type="entry name" value="F5_F8_type_C_2"/>
    <property type="match status" value="2"/>
</dbReference>
<dbReference type="InterPro" id="IPR016187">
    <property type="entry name" value="CTDL_fold"/>
</dbReference>
<comment type="similarity">
    <text evidence="2">Belongs to the fucolectin family.</text>
</comment>
<dbReference type="GO" id="GO:0005540">
    <property type="term" value="F:hyaluronic acid binding"/>
    <property type="evidence" value="ECO:0007669"/>
    <property type="project" value="InterPro"/>
</dbReference>
<dbReference type="Gene3D" id="4.10.110.10">
    <property type="entry name" value="Spasmolytic Protein, domain 1"/>
    <property type="match status" value="1"/>
</dbReference>
<feature type="domain" description="C-type lectin" evidence="13">
    <location>
        <begin position="246"/>
        <end position="351"/>
    </location>
</feature>
<keyword evidence="6" id="KW-0106">Calcium</keyword>
<dbReference type="SUPFAM" id="SSF57492">
    <property type="entry name" value="Trefoil"/>
    <property type="match status" value="1"/>
</dbReference>
<keyword evidence="9" id="KW-0325">Glycoprotein</keyword>
<accession>C3ZGP4</accession>
<evidence type="ECO:0000259" key="13">
    <source>
        <dbReference type="PROSITE" id="PS50041"/>
    </source>
</evidence>
<evidence type="ECO:0000259" key="16">
    <source>
        <dbReference type="PROSITE" id="PS50963"/>
    </source>
</evidence>
<dbReference type="GO" id="GO:0007155">
    <property type="term" value="P:cell adhesion"/>
    <property type="evidence" value="ECO:0007669"/>
    <property type="project" value="InterPro"/>
</dbReference>
<keyword evidence="4" id="KW-0479">Metal-binding</keyword>
<evidence type="ECO:0000256" key="4">
    <source>
        <dbReference type="ARBA" id="ARBA00022723"/>
    </source>
</evidence>
<dbReference type="Gene3D" id="2.60.40.10">
    <property type="entry name" value="Immunoglobulins"/>
    <property type="match status" value="2"/>
</dbReference>
<dbReference type="SUPFAM" id="SSF49265">
    <property type="entry name" value="Fibronectin type III"/>
    <property type="match status" value="2"/>
</dbReference>
<feature type="signal peptide" evidence="12">
    <location>
        <begin position="1"/>
        <end position="23"/>
    </location>
</feature>
<evidence type="ECO:0000256" key="12">
    <source>
        <dbReference type="SAM" id="SignalP"/>
    </source>
</evidence>
<dbReference type="InterPro" id="IPR044913">
    <property type="entry name" value="P_trefoil_dom_sf"/>
</dbReference>
<evidence type="ECO:0000256" key="9">
    <source>
        <dbReference type="ARBA" id="ARBA00023180"/>
    </source>
</evidence>
<dbReference type="InterPro" id="IPR013783">
    <property type="entry name" value="Ig-like_fold"/>
</dbReference>
<dbReference type="GO" id="GO:0001868">
    <property type="term" value="P:regulation of complement activation, lectin pathway"/>
    <property type="evidence" value="ECO:0007669"/>
    <property type="project" value="UniProtKB-ARBA"/>
</dbReference>
<evidence type="ECO:0000256" key="2">
    <source>
        <dbReference type="ARBA" id="ARBA00010147"/>
    </source>
</evidence>
<feature type="chain" id="PRO_5002936807" evidence="12">
    <location>
        <begin position="24"/>
        <end position="1891"/>
    </location>
</feature>
<feature type="domain" description="LCCL" evidence="14">
    <location>
        <begin position="129"/>
        <end position="178"/>
    </location>
</feature>
<dbReference type="InterPro" id="IPR036609">
    <property type="entry name" value="LCCL_sf"/>
</dbReference>
<dbReference type="Pfam" id="PF00059">
    <property type="entry name" value="Lectin_C"/>
    <property type="match status" value="2"/>
</dbReference>
<dbReference type="PANTHER" id="PTHR45713">
    <property type="entry name" value="FTP DOMAIN-CONTAINING PROTEIN"/>
    <property type="match status" value="1"/>
</dbReference>
<dbReference type="SMART" id="SM00034">
    <property type="entry name" value="CLECT"/>
    <property type="match status" value="2"/>
</dbReference>
<keyword evidence="5" id="KW-0430">Lectin</keyword>
<dbReference type="CDD" id="cd00063">
    <property type="entry name" value="FN3"/>
    <property type="match status" value="2"/>
</dbReference>
<gene>
    <name evidence="18" type="ORF">BRAFLDRAFT_70991</name>
</gene>
<evidence type="ECO:0000259" key="17">
    <source>
        <dbReference type="PROSITE" id="PS51448"/>
    </source>
</evidence>
<evidence type="ECO:0000256" key="1">
    <source>
        <dbReference type="ARBA" id="ARBA00002219"/>
    </source>
</evidence>
<feature type="disulfide bond" evidence="10">
    <location>
        <begin position="461"/>
        <end position="487"/>
    </location>
</feature>
<evidence type="ECO:0000256" key="7">
    <source>
        <dbReference type="ARBA" id="ARBA00022974"/>
    </source>
</evidence>
<feature type="region of interest" description="Disordered" evidence="11">
    <location>
        <begin position="1424"/>
        <end position="1520"/>
    </location>
</feature>
<dbReference type="InterPro" id="IPR000519">
    <property type="entry name" value="P_trefoil_dom"/>
</dbReference>
<comment type="subunit">
    <text evidence="3">Homotrimer.</text>
</comment>
<dbReference type="SMART" id="SM00607">
    <property type="entry name" value="FTP"/>
    <property type="match status" value="1"/>
</dbReference>
<dbReference type="InParanoid" id="C3ZGP4"/>
<feature type="disulfide bond" evidence="10">
    <location>
        <begin position="471"/>
        <end position="486"/>
    </location>
</feature>
<dbReference type="PROSITE" id="PS51448">
    <property type="entry name" value="P_TREFOIL_2"/>
    <property type="match status" value="1"/>
</dbReference>
<feature type="compositionally biased region" description="Acidic residues" evidence="11">
    <location>
        <begin position="1457"/>
        <end position="1466"/>
    </location>
</feature>
<evidence type="ECO:0000256" key="3">
    <source>
        <dbReference type="ARBA" id="ARBA00011233"/>
    </source>
</evidence>
<dbReference type="GO" id="GO:0010185">
    <property type="term" value="P:regulation of cellular defense response"/>
    <property type="evidence" value="ECO:0007669"/>
    <property type="project" value="UniProtKB-ARBA"/>
</dbReference>
<dbReference type="SUPFAM" id="SSF49785">
    <property type="entry name" value="Galactose-binding domain-like"/>
    <property type="match status" value="2"/>
</dbReference>
<dbReference type="CDD" id="cd00111">
    <property type="entry name" value="Trefoil"/>
    <property type="match status" value="1"/>
</dbReference>
<feature type="domain" description="Link" evidence="16">
    <location>
        <begin position="363"/>
        <end position="453"/>
    </location>
</feature>
<comment type="function">
    <text evidence="1">Acts as a defensive agent. Recognizes blood group fucosylated oligosaccharides including A, B, H and Lewis B-type antigens. Does not recognize Lewis A antigen and has low affinity for monovalent haptens.</text>
</comment>
<dbReference type="InterPro" id="IPR036116">
    <property type="entry name" value="FN3_sf"/>
</dbReference>
<feature type="domain" description="P-type" evidence="17">
    <location>
        <begin position="459"/>
        <end position="501"/>
    </location>
</feature>
<dbReference type="CDD" id="cd00037">
    <property type="entry name" value="CLECT"/>
    <property type="match status" value="1"/>
</dbReference>
<protein>
    <submittedName>
        <fullName evidence="18">Uncharacterized protein</fullName>
    </submittedName>
</protein>
<evidence type="ECO:0000256" key="8">
    <source>
        <dbReference type="ARBA" id="ARBA00023157"/>
    </source>
</evidence>
<sequence length="1891" mass="207134">MWRFSRTVGILVLLVCFGHPSEGRTLLPSTNPTQGYIRRKDHACPGGLFNISSHGNTNLATCAHLCTASGSCGAFVHVPGDSASSCTLKQACPTPANLTGADLYFKRLCNATAPLSWNHTESVESVFTIVCPPGCASVATPIYGDGMYSATSPVCKAAVHHGWIRDELGGAVTVRKYPANLDEDPPTSTRNGVTALCVAYMEFGIPDVHEAYFDLTTGSQDTGQYLKVTWDTWDVRPHCPFGWRAWGDSCYYFGRSDVPYETAVSACHNMAAHVVEINSEAEQEILRVITSAKDGDKYWVGLRYSQVYQANSDAGTVVRTFIQPRLWAVSLRLIPVAWFGRPALTVRVLECQNALIAARYPGNVLGVFNMGPKLAFIPAHHHCTKFHSRMASLSEFQAAFHAGMTGSWIAWLTDQTGRYILERLGTHSAYRYTGIISWGVMWRSSLHNVWCMQPMSERLGCSTPLVARQPCAWDDVTPQECELHGCCWDPYPGYPACFHKTGVNVAVGKTAFQTSTAQPPGLAVDGNTDTNHYAGSCTATRVNPGEADPTWWVDLGESYVVDRVVIFNRQDCCAERLNPFNIHIGDSDQVSTNPQCGGDHQIDLNQPSISVPCQGMRGRYVSVRAPGSVRILAMCEVQVFPAAACPIAGYVDFNGVCYKSFTEQKTRDEATQTCAADGGMLAMPKDNATNTFLANLAEVLAGRWFGLAKSNGQWIFEDGQPLTSSDFSNWRSAGGGQGGCAGFYGTDSSWKVRGCSNLRGFICQIAEGDHWWHVDLDRQWAIDRVTVVKPVSVNLNPFFIHIGDNGQNVSANPQCGQYHSIAANQSEVTISCAGIRGRYVGIRLTQLGVPRRLEFSELEVYPVSDEANIGGINVAAVSSGGRCVDASQNVATCGGIIDGQLTPRPGQLGWLSSQGVGSWVQLKFDGYYFINRAKIAQSTWVTGQIRTMRLTFDDGSYEDVELSQREGSDQYDVTQVYYDDFIFKTTKTDSVKMTVLTTYAASTSGFIEAQFITAYPEAYFLFEWTPTPRMTCSCMYANSATRVPQIGPCLAQNPRNHWLHTAEGTLRNGETSQCLELLADNVVITAACSPIRESILFEVIDDALSWRVLGREVCFDNRDGVVELVNCSDVQNVLWKLPLHEVTELVTMSTPCDAREDPTTNVTGILVEEVGPGAVSAHWNVSDMPEYACESSTVLVAQTNLGTSLTTSWNVSWDTDFFNFTHLELEVSYLLEVYLMTPRSHIYLSYSRTIMLRGNDVQIHNLTVSLVTDDGFYVTWNVTSSLVIGYQVTYHLMDSEKVDQLYVHHPKVHLRELLPGVEYNVSVRAITTVFEGSASSLQQYTVVDSPRDFRAVTVTDRSATLVWAAPDGEVVAYLLELISVLAPSEAANISLSNSLTTADLTGLAPLQPYVARLYAVGHAGVSGVATSASTPARSTTENVVPDTTDDISDGQGGIQENDLDNEELSEDGFGGFGPPPSDESWESENPKQDSEVSSISDAETDDQHQPDADQTPPDEVADDTSQIFPPLMVEGLAIPAIDIVDVNNIAAADPVALVQALAGEMKSLTYITVLDNLNDDLARQVVTTEDVTRISTDMLRSVGHVFHEALGQADDDSITNDDFLLSPEEREARRRRMKEERDQMKRTVVARGRKILNDMAELLRRELRPGGPAIRIDTDSLSLQVQKIRGKDLADHRLNGTGVNTAFPSAETLFQGFVPRYIDAKVISFHDNPFTWGNNSNIINSGVHDISLIPSTVSPGEIRDTEEDILITIATNGADSSSGLVYEVDSTGNGSVVHHVFNISDVDDAFVVQVTAMNRSSRISVFGRGEGLAHSKNCEVCLTWQDWKPTASHHGAPESRSVMFFVSGNNHTGRYYVGVDVAGEKPFFFYNVNQA</sequence>
<dbReference type="PROSITE" id="PS50853">
    <property type="entry name" value="FN3"/>
    <property type="match status" value="2"/>
</dbReference>
<dbReference type="Pfam" id="PF00041">
    <property type="entry name" value="fn3"/>
    <property type="match status" value="2"/>
</dbReference>
<dbReference type="SUPFAM" id="SSF56436">
    <property type="entry name" value="C-type lectin-like"/>
    <property type="match status" value="3"/>
</dbReference>
<dbReference type="SUPFAM" id="SSF50370">
    <property type="entry name" value="Ricin B-like lectins"/>
    <property type="match status" value="1"/>
</dbReference>
<dbReference type="GO" id="GO:0042806">
    <property type="term" value="F:fucose binding"/>
    <property type="evidence" value="ECO:0007669"/>
    <property type="project" value="UniProtKB-ARBA"/>
</dbReference>
<evidence type="ECO:0000313" key="18">
    <source>
        <dbReference type="EMBL" id="EEN48270.1"/>
    </source>
</evidence>
<dbReference type="SMART" id="SM00060">
    <property type="entry name" value="FN3"/>
    <property type="match status" value="3"/>
</dbReference>
<evidence type="ECO:0000259" key="14">
    <source>
        <dbReference type="PROSITE" id="PS50820"/>
    </source>
</evidence>
<dbReference type="SMART" id="SM00603">
    <property type="entry name" value="LCCL"/>
    <property type="match status" value="1"/>
</dbReference>
<dbReference type="SMART" id="SM00018">
    <property type="entry name" value="PD"/>
    <property type="match status" value="1"/>
</dbReference>
<feature type="domain" description="C-type lectin" evidence="13">
    <location>
        <begin position="653"/>
        <end position="764"/>
    </location>
</feature>
<dbReference type="FunFam" id="2.60.120.260:FF:000105">
    <property type="entry name" value="Sushi, von Willebrand factor type A, EGF and pentraxin domain-containing protein 1"/>
    <property type="match status" value="1"/>
</dbReference>
<reference evidence="18" key="1">
    <citation type="journal article" date="2008" name="Nature">
        <title>The amphioxus genome and the evolution of the chordate karyotype.</title>
        <authorList>
            <consortium name="US DOE Joint Genome Institute (JGI-PGF)"/>
            <person name="Putnam N.H."/>
            <person name="Butts T."/>
            <person name="Ferrier D.E.K."/>
            <person name="Furlong R.F."/>
            <person name="Hellsten U."/>
            <person name="Kawashima T."/>
            <person name="Robinson-Rechavi M."/>
            <person name="Shoguchi E."/>
            <person name="Terry A."/>
            <person name="Yu J.-K."/>
            <person name="Benito-Gutierrez E.L."/>
            <person name="Dubchak I."/>
            <person name="Garcia-Fernandez J."/>
            <person name="Gibson-Brown J.J."/>
            <person name="Grigoriev I.V."/>
            <person name="Horton A.C."/>
            <person name="de Jong P.J."/>
            <person name="Jurka J."/>
            <person name="Kapitonov V.V."/>
            <person name="Kohara Y."/>
            <person name="Kuroki Y."/>
            <person name="Lindquist E."/>
            <person name="Lucas S."/>
            <person name="Osoegawa K."/>
            <person name="Pennacchio L.A."/>
            <person name="Salamov A.A."/>
            <person name="Satou Y."/>
            <person name="Sauka-Spengler T."/>
            <person name="Schmutz J."/>
            <person name="Shin-I T."/>
            <person name="Toyoda A."/>
            <person name="Bronner-Fraser M."/>
            <person name="Fujiyama A."/>
            <person name="Holland L.Z."/>
            <person name="Holland P.W.H."/>
            <person name="Satoh N."/>
            <person name="Rokhsar D.S."/>
        </authorList>
    </citation>
    <scope>NUCLEOTIDE SEQUENCE [LARGE SCALE GENOMIC DNA]</scope>
    <source>
        <strain evidence="18">S238N-H82</strain>
        <tissue evidence="18">Testes</tissue>
    </source>
</reference>
<feature type="domain" description="Fibronectin type-III" evidence="15">
    <location>
        <begin position="1258"/>
        <end position="1344"/>
    </location>
</feature>
<dbReference type="Gene3D" id="3.10.100.10">
    <property type="entry name" value="Mannose-Binding Protein A, subunit A"/>
    <property type="match status" value="3"/>
</dbReference>
<dbReference type="InterPro" id="IPR051941">
    <property type="entry name" value="BG_Antigen-Binding_Lectin"/>
</dbReference>
<dbReference type="Pfam" id="PF00088">
    <property type="entry name" value="Trefoil"/>
    <property type="match status" value="1"/>
</dbReference>
<evidence type="ECO:0000256" key="11">
    <source>
        <dbReference type="SAM" id="MobiDB-lite"/>
    </source>
</evidence>
<feature type="compositionally biased region" description="Low complexity" evidence="11">
    <location>
        <begin position="1425"/>
        <end position="1436"/>
    </location>
</feature>
<keyword evidence="12" id="KW-0732">Signal</keyword>
<dbReference type="InterPro" id="IPR001304">
    <property type="entry name" value="C-type_lectin-like"/>
</dbReference>
<dbReference type="InterPro" id="IPR000538">
    <property type="entry name" value="Link_dom"/>
</dbReference>